<name>A0AA36B4Y7_OCTVU</name>
<feature type="region of interest" description="Disordered" evidence="1">
    <location>
        <begin position="47"/>
        <end position="77"/>
    </location>
</feature>
<protein>
    <submittedName>
        <fullName evidence="2">Uncharacterized protein</fullName>
    </submittedName>
</protein>
<dbReference type="AlphaFoldDB" id="A0AA36B4Y7"/>
<gene>
    <name evidence="2" type="ORF">OCTVUL_1B020455</name>
</gene>
<dbReference type="Proteomes" id="UP001162480">
    <property type="component" value="Chromosome 9"/>
</dbReference>
<feature type="compositionally biased region" description="Polar residues" evidence="1">
    <location>
        <begin position="67"/>
        <end position="77"/>
    </location>
</feature>
<accession>A0AA36B4Y7</accession>
<proteinExistence type="predicted"/>
<dbReference type="EMBL" id="OX597822">
    <property type="protein sequence ID" value="CAI9728013.1"/>
    <property type="molecule type" value="Genomic_DNA"/>
</dbReference>
<reference evidence="2" key="1">
    <citation type="submission" date="2023-08" db="EMBL/GenBank/DDBJ databases">
        <authorList>
            <person name="Alioto T."/>
            <person name="Alioto T."/>
            <person name="Gomez Garrido J."/>
        </authorList>
    </citation>
    <scope>NUCLEOTIDE SEQUENCE</scope>
</reference>
<evidence type="ECO:0000256" key="1">
    <source>
        <dbReference type="SAM" id="MobiDB-lite"/>
    </source>
</evidence>
<evidence type="ECO:0000313" key="3">
    <source>
        <dbReference type="Proteomes" id="UP001162480"/>
    </source>
</evidence>
<evidence type="ECO:0000313" key="2">
    <source>
        <dbReference type="EMBL" id="CAI9728013.1"/>
    </source>
</evidence>
<sequence length="87" mass="10113">MVAIKRNQPQPPPKIQPQRQYQRKRKRALEKCKDLTTILKWVEDFGAVPNGRGQNKTSLPVVGVMSDNKSQPTRNSYKTIFYEQNKI</sequence>
<feature type="region of interest" description="Disordered" evidence="1">
    <location>
        <begin position="1"/>
        <end position="27"/>
    </location>
</feature>
<keyword evidence="3" id="KW-1185">Reference proteome</keyword>
<organism evidence="2 3">
    <name type="scientific">Octopus vulgaris</name>
    <name type="common">Common octopus</name>
    <dbReference type="NCBI Taxonomy" id="6645"/>
    <lineage>
        <taxon>Eukaryota</taxon>
        <taxon>Metazoa</taxon>
        <taxon>Spiralia</taxon>
        <taxon>Lophotrochozoa</taxon>
        <taxon>Mollusca</taxon>
        <taxon>Cephalopoda</taxon>
        <taxon>Coleoidea</taxon>
        <taxon>Octopodiformes</taxon>
        <taxon>Octopoda</taxon>
        <taxon>Incirrata</taxon>
        <taxon>Octopodidae</taxon>
        <taxon>Octopus</taxon>
    </lineage>
</organism>